<dbReference type="InterPro" id="IPR011701">
    <property type="entry name" value="MFS"/>
</dbReference>
<gene>
    <name evidence="8" type="ORF">A1O5_06090</name>
</gene>
<comment type="subcellular location">
    <subcellularLocation>
        <location evidence="1">Membrane</location>
        <topology evidence="1">Multi-pass membrane protein</topology>
    </subcellularLocation>
</comment>
<dbReference type="InterPro" id="IPR020846">
    <property type="entry name" value="MFS_dom"/>
</dbReference>
<feature type="transmembrane region" description="Helical" evidence="6">
    <location>
        <begin position="106"/>
        <end position="128"/>
    </location>
</feature>
<dbReference type="eggNOG" id="KOG0254">
    <property type="taxonomic scope" value="Eukaryota"/>
</dbReference>
<feature type="transmembrane region" description="Helical" evidence="6">
    <location>
        <begin position="161"/>
        <end position="180"/>
    </location>
</feature>
<feature type="transmembrane region" description="Helical" evidence="6">
    <location>
        <begin position="134"/>
        <end position="154"/>
    </location>
</feature>
<keyword evidence="3 6" id="KW-0812">Transmembrane</keyword>
<protein>
    <recommendedName>
        <fullName evidence="7">Major facilitator superfamily (MFS) profile domain-containing protein</fullName>
    </recommendedName>
</protein>
<feature type="transmembrane region" description="Helical" evidence="6">
    <location>
        <begin position="304"/>
        <end position="322"/>
    </location>
</feature>
<evidence type="ECO:0000256" key="3">
    <source>
        <dbReference type="ARBA" id="ARBA00022692"/>
    </source>
</evidence>
<dbReference type="FunFam" id="1.20.1250.20:FF:000196">
    <property type="entry name" value="MFS toxin efflux pump (AflT)"/>
    <property type="match status" value="1"/>
</dbReference>
<dbReference type="EMBL" id="AMGX01000008">
    <property type="protein sequence ID" value="EXJ71097.1"/>
    <property type="molecule type" value="Genomic_DNA"/>
</dbReference>
<evidence type="ECO:0000256" key="6">
    <source>
        <dbReference type="SAM" id="Phobius"/>
    </source>
</evidence>
<evidence type="ECO:0000256" key="4">
    <source>
        <dbReference type="ARBA" id="ARBA00022989"/>
    </source>
</evidence>
<sequence length="587" mass="62577">MEKSAPTAVLDGTVKDDSIAKTPGPDDREYITGLRLFIVLGSLTLVVFLVLLDIAILGTAIPEITTEFNALADVGWDIGAYQLASATLQLISGKLYTYFNNKHTFLTYFAFFEFGSLICATANSSSLFIGGRAIAGLGAAGIVNGGMTIIGGAVPLIKRPVYTGILLGIAQMGIVTAPIIGGALTQHATWRWCFYINLPAGGAAAILLLFIQIPELTNKERCSLTLVRKIAPEFDLIGFVLFVPSALMFLLALQFGSADTDAWSSAKVIGVFVGAGVLALTFFAWEHRQGDKAILPGRLLRQRIVWASCAFGICLICCLSIATNWLPTYFQAVKGKGPTMSGVYLLPSMISQLIFVIISGAGTARLGYYLPFALFSSVMTAVGNGLVSTFDAKTTSAKWIGYQVVMGIGRGAGMQMALVAIQNAIPASQIPIDMAILIFFQNFGSSVTVVISNTIFTQTLKSTLPRYAPSVSPQAALRAGSSAEAVRALVPVGRPDELGGVLRAYSESLRNVFYLLVGLAAVGAVLSLGMGWKNVGKKKEEEKKAAELAKTKEGLHEEGKGEAKRFEAICRLELFRKRVSPGAKLVV</sequence>
<feature type="transmembrane region" description="Helical" evidence="6">
    <location>
        <begin position="399"/>
        <end position="422"/>
    </location>
</feature>
<keyword evidence="5 6" id="KW-0472">Membrane</keyword>
<evidence type="ECO:0000313" key="9">
    <source>
        <dbReference type="Proteomes" id="UP000019471"/>
    </source>
</evidence>
<dbReference type="CDD" id="cd17502">
    <property type="entry name" value="MFS_Azr1_MDR_like"/>
    <property type="match status" value="1"/>
</dbReference>
<dbReference type="AlphaFoldDB" id="W9WSB5"/>
<keyword evidence="9" id="KW-1185">Reference proteome</keyword>
<reference evidence="8 9" key="1">
    <citation type="submission" date="2013-03" db="EMBL/GenBank/DDBJ databases">
        <title>The Genome Sequence of Cladophialophora psammophila CBS 110553.</title>
        <authorList>
            <consortium name="The Broad Institute Genomics Platform"/>
            <person name="Cuomo C."/>
            <person name="de Hoog S."/>
            <person name="Gorbushina A."/>
            <person name="Walker B."/>
            <person name="Young S.K."/>
            <person name="Zeng Q."/>
            <person name="Gargeya S."/>
            <person name="Fitzgerald M."/>
            <person name="Haas B."/>
            <person name="Abouelleil A."/>
            <person name="Allen A.W."/>
            <person name="Alvarado L."/>
            <person name="Arachchi H.M."/>
            <person name="Berlin A.M."/>
            <person name="Chapman S.B."/>
            <person name="Gainer-Dewar J."/>
            <person name="Goldberg J."/>
            <person name="Griggs A."/>
            <person name="Gujja S."/>
            <person name="Hansen M."/>
            <person name="Howarth C."/>
            <person name="Imamovic A."/>
            <person name="Ireland A."/>
            <person name="Larimer J."/>
            <person name="McCowan C."/>
            <person name="Murphy C."/>
            <person name="Pearson M."/>
            <person name="Poon T.W."/>
            <person name="Priest M."/>
            <person name="Roberts A."/>
            <person name="Saif S."/>
            <person name="Shea T."/>
            <person name="Sisk P."/>
            <person name="Sykes S."/>
            <person name="Wortman J."/>
            <person name="Nusbaum C."/>
            <person name="Birren B."/>
        </authorList>
    </citation>
    <scope>NUCLEOTIDE SEQUENCE [LARGE SCALE GENOMIC DNA]</scope>
    <source>
        <strain evidence="8 9">CBS 110553</strain>
    </source>
</reference>
<evidence type="ECO:0000256" key="1">
    <source>
        <dbReference type="ARBA" id="ARBA00004141"/>
    </source>
</evidence>
<feature type="transmembrane region" description="Helical" evidence="6">
    <location>
        <begin position="78"/>
        <end position="99"/>
    </location>
</feature>
<dbReference type="GO" id="GO:0022857">
    <property type="term" value="F:transmembrane transporter activity"/>
    <property type="evidence" value="ECO:0007669"/>
    <property type="project" value="InterPro"/>
</dbReference>
<dbReference type="GeneID" id="19190803"/>
<dbReference type="InterPro" id="IPR036259">
    <property type="entry name" value="MFS_trans_sf"/>
</dbReference>
<feature type="transmembrane region" description="Helical" evidence="6">
    <location>
        <begin position="434"/>
        <end position="456"/>
    </location>
</feature>
<dbReference type="Proteomes" id="UP000019471">
    <property type="component" value="Unassembled WGS sequence"/>
</dbReference>
<proteinExistence type="inferred from homology"/>
<feature type="transmembrane region" description="Helical" evidence="6">
    <location>
        <begin position="234"/>
        <end position="256"/>
    </location>
</feature>
<feature type="domain" description="Major facilitator superfamily (MFS) profile" evidence="7">
    <location>
        <begin position="39"/>
        <end position="535"/>
    </location>
</feature>
<feature type="transmembrane region" description="Helical" evidence="6">
    <location>
        <begin position="36"/>
        <end position="58"/>
    </location>
</feature>
<feature type="transmembrane region" description="Helical" evidence="6">
    <location>
        <begin position="512"/>
        <end position="532"/>
    </location>
</feature>
<dbReference type="Gene3D" id="1.20.1250.20">
    <property type="entry name" value="MFS general substrate transporter like domains"/>
    <property type="match status" value="1"/>
</dbReference>
<dbReference type="PANTHER" id="PTHR23501">
    <property type="entry name" value="MAJOR FACILITATOR SUPERFAMILY"/>
    <property type="match status" value="1"/>
</dbReference>
<dbReference type="Gene3D" id="1.20.1720.10">
    <property type="entry name" value="Multidrug resistance protein D"/>
    <property type="match status" value="1"/>
</dbReference>
<evidence type="ECO:0000256" key="2">
    <source>
        <dbReference type="ARBA" id="ARBA00007520"/>
    </source>
</evidence>
<feature type="transmembrane region" description="Helical" evidence="6">
    <location>
        <begin position="192"/>
        <end position="213"/>
    </location>
</feature>
<dbReference type="PANTHER" id="PTHR23501:SF193">
    <property type="entry name" value="MULTIDRUG TRANSPORTER, PUTATIVE (AFU_ORTHOLOGUE AFUA_8G00940)-RELATED"/>
    <property type="match status" value="1"/>
</dbReference>
<evidence type="ECO:0000313" key="8">
    <source>
        <dbReference type="EMBL" id="EXJ71097.1"/>
    </source>
</evidence>
<dbReference type="RefSeq" id="XP_007744876.1">
    <property type="nucleotide sequence ID" value="XM_007746686.1"/>
</dbReference>
<dbReference type="PROSITE" id="PS50850">
    <property type="entry name" value="MFS"/>
    <property type="match status" value="1"/>
</dbReference>
<dbReference type="Pfam" id="PF07690">
    <property type="entry name" value="MFS_1"/>
    <property type="match status" value="1"/>
</dbReference>
<dbReference type="HOGENOM" id="CLU_000960_22_1_1"/>
<feature type="transmembrane region" description="Helical" evidence="6">
    <location>
        <begin position="368"/>
        <end position="387"/>
    </location>
</feature>
<comment type="caution">
    <text evidence="8">The sequence shown here is derived from an EMBL/GenBank/DDBJ whole genome shotgun (WGS) entry which is preliminary data.</text>
</comment>
<feature type="transmembrane region" description="Helical" evidence="6">
    <location>
        <begin position="342"/>
        <end position="361"/>
    </location>
</feature>
<dbReference type="OrthoDB" id="10021397at2759"/>
<name>W9WSB5_9EURO</name>
<evidence type="ECO:0000259" key="7">
    <source>
        <dbReference type="PROSITE" id="PS50850"/>
    </source>
</evidence>
<organism evidence="8 9">
    <name type="scientific">Cladophialophora psammophila CBS 110553</name>
    <dbReference type="NCBI Taxonomy" id="1182543"/>
    <lineage>
        <taxon>Eukaryota</taxon>
        <taxon>Fungi</taxon>
        <taxon>Dikarya</taxon>
        <taxon>Ascomycota</taxon>
        <taxon>Pezizomycotina</taxon>
        <taxon>Eurotiomycetes</taxon>
        <taxon>Chaetothyriomycetidae</taxon>
        <taxon>Chaetothyriales</taxon>
        <taxon>Herpotrichiellaceae</taxon>
        <taxon>Cladophialophora</taxon>
    </lineage>
</organism>
<accession>W9WSB5</accession>
<dbReference type="SUPFAM" id="SSF103473">
    <property type="entry name" value="MFS general substrate transporter"/>
    <property type="match status" value="1"/>
</dbReference>
<feature type="transmembrane region" description="Helical" evidence="6">
    <location>
        <begin position="262"/>
        <end position="283"/>
    </location>
</feature>
<comment type="similarity">
    <text evidence="2">Belongs to the major facilitator superfamily. TCR/Tet family.</text>
</comment>
<evidence type="ECO:0000256" key="5">
    <source>
        <dbReference type="ARBA" id="ARBA00023136"/>
    </source>
</evidence>
<keyword evidence="4 6" id="KW-1133">Transmembrane helix</keyword>
<dbReference type="GO" id="GO:0005886">
    <property type="term" value="C:plasma membrane"/>
    <property type="evidence" value="ECO:0007669"/>
    <property type="project" value="TreeGrafter"/>
</dbReference>